<evidence type="ECO:0000256" key="4">
    <source>
        <dbReference type="ARBA" id="ARBA00022927"/>
    </source>
</evidence>
<evidence type="ECO:0000256" key="7">
    <source>
        <dbReference type="ARBA" id="ARBA00023136"/>
    </source>
</evidence>
<evidence type="ECO:0000256" key="5">
    <source>
        <dbReference type="ARBA" id="ARBA00022989"/>
    </source>
</evidence>
<dbReference type="AlphaFoldDB" id="A0A2Z3RYE3"/>
<dbReference type="Proteomes" id="UP000246894">
    <property type="component" value="Chromosome"/>
</dbReference>
<evidence type="ECO:0000256" key="3">
    <source>
        <dbReference type="ARBA" id="ARBA00022692"/>
    </source>
</evidence>
<keyword evidence="6" id="KW-0811">Translocation</keyword>
<protein>
    <submittedName>
        <fullName evidence="8">Sec-independent translocase</fullName>
    </submittedName>
</protein>
<evidence type="ECO:0000256" key="1">
    <source>
        <dbReference type="ARBA" id="ARBA00004167"/>
    </source>
</evidence>
<proteinExistence type="predicted"/>
<dbReference type="EMBL" id="CP023994">
    <property type="protein sequence ID" value="AWR21789.1"/>
    <property type="molecule type" value="Genomic_DNA"/>
</dbReference>
<gene>
    <name evidence="8" type="ORF">AURMO_01197</name>
</gene>
<keyword evidence="7" id="KW-0472">Membrane</keyword>
<comment type="subcellular location">
    <subcellularLocation>
        <location evidence="1">Membrane</location>
        <topology evidence="1">Single-pass membrane protein</topology>
    </subcellularLocation>
</comment>
<sequence length="116" mass="13087">MFGLTFEKLLLIGVIAVFVIGPERLPAYSAKFGQLVRKLKEMSSGAKDRIKEELGDDFDEEEWKKLDPRQYDPRRIIREALLDDAPVNKTPVAAPVVKKPVVRDTNASTPFDLEST</sequence>
<dbReference type="InterPro" id="IPR003369">
    <property type="entry name" value="TatA/B/E"/>
</dbReference>
<keyword evidence="3" id="KW-0812">Transmembrane</keyword>
<dbReference type="KEGG" id="aum:AURMO_01197"/>
<reference evidence="8 9" key="1">
    <citation type="submission" date="2017-10" db="EMBL/GenBank/DDBJ databases">
        <title>Genome of an Actinobacterium that displays light-enhanced growth.</title>
        <authorList>
            <person name="Maresca J.A."/>
            <person name="Hempel P."/>
            <person name="Shevchenko O."/>
            <person name="Miller K.J."/>
            <person name="Hahn M.W."/>
        </authorList>
    </citation>
    <scope>NUCLEOTIDE SEQUENCE [LARGE SCALE GENOMIC DNA]</scope>
    <source>
        <strain evidence="8 9">MWH-Mo1</strain>
    </source>
</reference>
<name>A0A2Z3RYE3_9MICO</name>
<evidence type="ECO:0000256" key="6">
    <source>
        <dbReference type="ARBA" id="ARBA00023010"/>
    </source>
</evidence>
<evidence type="ECO:0000313" key="8">
    <source>
        <dbReference type="EMBL" id="AWR21789.1"/>
    </source>
</evidence>
<keyword evidence="4" id="KW-0653">Protein transport</keyword>
<keyword evidence="2" id="KW-0813">Transport</keyword>
<evidence type="ECO:0000313" key="9">
    <source>
        <dbReference type="Proteomes" id="UP000246894"/>
    </source>
</evidence>
<evidence type="ECO:0000256" key="2">
    <source>
        <dbReference type="ARBA" id="ARBA00022448"/>
    </source>
</evidence>
<keyword evidence="5" id="KW-1133">Transmembrane helix</keyword>
<dbReference type="GO" id="GO:0016020">
    <property type="term" value="C:membrane"/>
    <property type="evidence" value="ECO:0007669"/>
    <property type="project" value="UniProtKB-ARBA"/>
</dbReference>
<dbReference type="GO" id="GO:0015031">
    <property type="term" value="P:protein transport"/>
    <property type="evidence" value="ECO:0007669"/>
    <property type="project" value="UniProtKB-KW"/>
</dbReference>
<organism evidence="8 9">
    <name type="scientific">Aurantimicrobium photophilum</name>
    <dbReference type="NCBI Taxonomy" id="1987356"/>
    <lineage>
        <taxon>Bacteria</taxon>
        <taxon>Bacillati</taxon>
        <taxon>Actinomycetota</taxon>
        <taxon>Actinomycetes</taxon>
        <taxon>Micrococcales</taxon>
        <taxon>Microbacteriaceae</taxon>
        <taxon>Aurantimicrobium</taxon>
    </lineage>
</organism>
<accession>A0A2Z3RYE3</accession>
<dbReference type="RefSeq" id="WP_110233968.1">
    <property type="nucleotide sequence ID" value="NZ_CP023994.1"/>
</dbReference>
<keyword evidence="9" id="KW-1185">Reference proteome</keyword>
<dbReference type="Pfam" id="PF02416">
    <property type="entry name" value="TatA_B_E"/>
    <property type="match status" value="1"/>
</dbReference>
<dbReference type="PRINTS" id="PR01506">
    <property type="entry name" value="TATBPROTEIN"/>
</dbReference>
<dbReference type="OrthoDB" id="3267321at2"/>
<dbReference type="Gene3D" id="1.20.5.3310">
    <property type="match status" value="1"/>
</dbReference>